<dbReference type="EMBL" id="CP031976">
    <property type="protein sequence ID" value="QHI12019.1"/>
    <property type="molecule type" value="Genomic_DNA"/>
</dbReference>
<reference evidence="1 2" key="1">
    <citation type="submission" date="2018-08" db="EMBL/GenBank/DDBJ databases">
        <title>Analysis of the genomic diversity of Mexican Acinetobacter haemolyticus clinical isolates.</title>
        <authorList>
            <person name="Castro-Jaimes S."/>
            <person name="Cevallos M.A."/>
        </authorList>
    </citation>
    <scope>NUCLEOTIDE SEQUENCE [LARGE SCALE GENOMIC DNA]</scope>
    <source>
        <strain evidence="1 2">AN43</strain>
    </source>
</reference>
<evidence type="ECO:0000313" key="2">
    <source>
        <dbReference type="Proteomes" id="UP000463868"/>
    </source>
</evidence>
<dbReference type="Gene3D" id="3.40.50.1820">
    <property type="entry name" value="alpha/beta hydrolase"/>
    <property type="match status" value="1"/>
</dbReference>
<protein>
    <submittedName>
        <fullName evidence="1">Alpha/beta fold hydrolase</fullName>
    </submittedName>
</protein>
<keyword evidence="1" id="KW-0378">Hydrolase</keyword>
<dbReference type="GO" id="GO:0016787">
    <property type="term" value="F:hydrolase activity"/>
    <property type="evidence" value="ECO:0007669"/>
    <property type="project" value="UniProtKB-KW"/>
</dbReference>
<dbReference type="InterPro" id="IPR029058">
    <property type="entry name" value="AB_hydrolase_fold"/>
</dbReference>
<dbReference type="PANTHER" id="PTHR35602">
    <property type="entry name" value="ESTERASE YQIA-RELATED"/>
    <property type="match status" value="1"/>
</dbReference>
<dbReference type="Pfam" id="PF05728">
    <property type="entry name" value="UPF0227"/>
    <property type="match status" value="1"/>
</dbReference>
<sequence>MQIIYLHGFRSSPRSIKGQQLHQYCANYDHIHVHLPDLNHPPQQVLKHLSVLVESLPLDQVVLVGSSLGGFYATYLVAKYACPAVLINPAMRPWQLFQDLFGIEQIPLKVTDAWTLDVDQLQQLQSIAETSLAHADKILVLLQQGDEVLDYRQAQGYYSAAHPSSLILTDANGNHAMDDFEEKLPLVLEFLSAALQKGNETK</sequence>
<dbReference type="InterPro" id="IPR008886">
    <property type="entry name" value="UPF0227/Esterase_YqiA"/>
</dbReference>
<dbReference type="Proteomes" id="UP000463868">
    <property type="component" value="Chromosome"/>
</dbReference>
<dbReference type="PANTHER" id="PTHR35602:SF3">
    <property type="entry name" value="ESTERASE YQIA"/>
    <property type="match status" value="1"/>
</dbReference>
<evidence type="ECO:0000313" key="1">
    <source>
        <dbReference type="EMBL" id="QHI12019.1"/>
    </source>
</evidence>
<proteinExistence type="predicted"/>
<dbReference type="RefSeq" id="WP_005088715.1">
    <property type="nucleotide sequence ID" value="NZ_CP031972.1"/>
</dbReference>
<name>A0A372MTW6_ACIHA</name>
<gene>
    <name evidence="1" type="ORF">AhaeAN43_00755</name>
</gene>
<organism evidence="1 2">
    <name type="scientific">Acinetobacter haemolyticus</name>
    <dbReference type="NCBI Taxonomy" id="29430"/>
    <lineage>
        <taxon>Bacteria</taxon>
        <taxon>Pseudomonadati</taxon>
        <taxon>Pseudomonadota</taxon>
        <taxon>Gammaproteobacteria</taxon>
        <taxon>Moraxellales</taxon>
        <taxon>Moraxellaceae</taxon>
        <taxon>Acinetobacter</taxon>
    </lineage>
</organism>
<dbReference type="SUPFAM" id="SSF53474">
    <property type="entry name" value="alpha/beta-Hydrolases"/>
    <property type="match status" value="1"/>
</dbReference>
<accession>A0A372MTW6</accession>
<dbReference type="AlphaFoldDB" id="A0A372MTW6"/>